<name>A0AAE3ARK1_9FIRM</name>
<reference evidence="2 3" key="1">
    <citation type="submission" date="2021-10" db="EMBL/GenBank/DDBJ databases">
        <title>Anaerobic single-cell dispensing facilitates the cultivation of human gut bacteria.</title>
        <authorList>
            <person name="Afrizal A."/>
        </authorList>
    </citation>
    <scope>NUCLEOTIDE SEQUENCE [LARGE SCALE GENOMIC DNA]</scope>
    <source>
        <strain evidence="2 3">CLA-AA-H244</strain>
    </source>
</reference>
<dbReference type="NCBIfam" id="TIGR03936">
    <property type="entry name" value="sam_1_link_chp"/>
    <property type="match status" value="1"/>
</dbReference>
<comment type="caution">
    <text evidence="2">The sequence shown here is derived from an EMBL/GenBank/DDBJ whole genome shotgun (WGS) entry which is preliminary data.</text>
</comment>
<evidence type="ECO:0000313" key="2">
    <source>
        <dbReference type="EMBL" id="MCC2166514.1"/>
    </source>
</evidence>
<dbReference type="Pfam" id="PF10105">
    <property type="entry name" value="DUF2344"/>
    <property type="match status" value="1"/>
</dbReference>
<organism evidence="2 3">
    <name type="scientific">Gallintestinimicrobium propionicum</name>
    <dbReference type="NCBI Taxonomy" id="2981770"/>
    <lineage>
        <taxon>Bacteria</taxon>
        <taxon>Bacillati</taxon>
        <taxon>Bacillota</taxon>
        <taxon>Clostridia</taxon>
        <taxon>Lachnospirales</taxon>
        <taxon>Lachnospiraceae</taxon>
        <taxon>Gallintestinimicrobium</taxon>
    </lineage>
</organism>
<dbReference type="EMBL" id="JAJEQF010000002">
    <property type="protein sequence ID" value="MCC2166514.1"/>
    <property type="molecule type" value="Genomic_DNA"/>
</dbReference>
<evidence type="ECO:0000313" key="3">
    <source>
        <dbReference type="Proteomes" id="UP001199355"/>
    </source>
</evidence>
<feature type="domain" description="DUF2344" evidence="1">
    <location>
        <begin position="3"/>
        <end position="184"/>
    </location>
</feature>
<keyword evidence="3" id="KW-1185">Reference proteome</keyword>
<proteinExistence type="predicted"/>
<dbReference type="AlphaFoldDB" id="A0AAE3ARK1"/>
<dbReference type="InterPro" id="IPR018768">
    <property type="entry name" value="DUF2344"/>
</dbReference>
<gene>
    <name evidence="2" type="ORF">LKD45_02160</name>
</gene>
<evidence type="ECO:0000259" key="1">
    <source>
        <dbReference type="Pfam" id="PF10105"/>
    </source>
</evidence>
<accession>A0AAE3ARK1</accession>
<dbReference type="RefSeq" id="WP_308727615.1">
    <property type="nucleotide sequence ID" value="NZ_JAJEQF010000002.1"/>
</dbReference>
<protein>
    <submittedName>
        <fullName evidence="2">TIGR03936 family radical SAM-associated protein</fullName>
    </submittedName>
</protein>
<sequence length="233" mass="25383">MMVRVKFAKYGPLRFTGHLDVLRFFQKAIRRAGLDVVYTHGFNPHQVMSFAAPLGVGLCSVGEYMDVEIASSDGAEDFKERLQEACPYGIDILSVKMLPEKAGNAMASVAAATYAVAFKDPEKSFAGCQGAVDGLLSKKELWITKETKRSTAEVDIRSGIYDCHIDDGALVFMVDASSGGNIRPEFVTDAVLSLAGLEVPKIELQTVRMETWMNTGTKEEPSFVPLDAIGEAF</sequence>
<dbReference type="Proteomes" id="UP001199355">
    <property type="component" value="Unassembled WGS sequence"/>
</dbReference>